<dbReference type="Gene3D" id="3.60.21.10">
    <property type="match status" value="1"/>
</dbReference>
<dbReference type="InterPro" id="IPR029052">
    <property type="entry name" value="Metallo-depent_PP-like"/>
</dbReference>
<dbReference type="GO" id="GO:0016787">
    <property type="term" value="F:hydrolase activity"/>
    <property type="evidence" value="ECO:0007669"/>
    <property type="project" value="InterPro"/>
</dbReference>
<evidence type="ECO:0000313" key="3">
    <source>
        <dbReference type="EMBL" id="GGG75752.1"/>
    </source>
</evidence>
<protein>
    <submittedName>
        <fullName evidence="3">Phosphoesterase</fullName>
    </submittedName>
</protein>
<dbReference type="RefSeq" id="WP_188890491.1">
    <property type="nucleotide sequence ID" value="NZ_BMHY01000006.1"/>
</dbReference>
<dbReference type="CDD" id="cd07385">
    <property type="entry name" value="MPP_YkuE_C"/>
    <property type="match status" value="1"/>
</dbReference>
<organism evidence="3 4">
    <name type="scientific">Paenibacillus radicis</name>
    <name type="common">ex Gao et al. 2016</name>
    <dbReference type="NCBI Taxonomy" id="1737354"/>
    <lineage>
        <taxon>Bacteria</taxon>
        <taxon>Bacillati</taxon>
        <taxon>Bacillota</taxon>
        <taxon>Bacilli</taxon>
        <taxon>Bacillales</taxon>
        <taxon>Paenibacillaceae</taxon>
        <taxon>Paenibacillus</taxon>
    </lineage>
</organism>
<sequence>MKPRLIAVITSVLLIYGLINWYIGWNGWVYASTLFGWESPVLYSIVIVVLALGYILGRIGQSNFTRPFARQLKLLGSYWIAIFEYGVLLLLPADLIAWLLTKTSVTTETSILAVGTVVVVILAALLIRGSWNAWTPIVRVYNAVIPKQAGNLKKLKIGMASDIHLGTTVGNRHLQRLVDEMERIKPDIILLPGDIIDDDIDPFIRYKMADVMKQLKAPLGVYAVLGNHEYIGGHIEQFVAEMDAIGIRVLRDENVLIADSFYIIGRKDASAASGRNDKNGRLPIRSLVAEVDAALPLIMMDHQPSDLEQAAVNGIDLSLSGHTHRGQMAPNHLVTRRLFELDWGYKQKGGLHAVVSSGFGSWGPPIRIGSRSEVIQIDLEFKNRG</sequence>
<keyword evidence="1" id="KW-0812">Transmembrane</keyword>
<gene>
    <name evidence="3" type="ORF">GCM10010918_35140</name>
</gene>
<evidence type="ECO:0000256" key="1">
    <source>
        <dbReference type="SAM" id="Phobius"/>
    </source>
</evidence>
<feature type="transmembrane region" description="Helical" evidence="1">
    <location>
        <begin position="35"/>
        <end position="57"/>
    </location>
</feature>
<comment type="caution">
    <text evidence="3">The sequence shown here is derived from an EMBL/GenBank/DDBJ whole genome shotgun (WGS) entry which is preliminary data.</text>
</comment>
<feature type="domain" description="Calcineurin-like phosphoesterase" evidence="2">
    <location>
        <begin position="156"/>
        <end position="325"/>
    </location>
</feature>
<dbReference type="SUPFAM" id="SSF56300">
    <property type="entry name" value="Metallo-dependent phosphatases"/>
    <property type="match status" value="1"/>
</dbReference>
<keyword evidence="4" id="KW-1185">Reference proteome</keyword>
<keyword evidence="1" id="KW-1133">Transmembrane helix</keyword>
<dbReference type="EMBL" id="BMHY01000006">
    <property type="protein sequence ID" value="GGG75752.1"/>
    <property type="molecule type" value="Genomic_DNA"/>
</dbReference>
<feature type="transmembrane region" description="Helical" evidence="1">
    <location>
        <begin position="111"/>
        <end position="131"/>
    </location>
</feature>
<feature type="transmembrane region" description="Helical" evidence="1">
    <location>
        <begin position="5"/>
        <end position="23"/>
    </location>
</feature>
<dbReference type="InterPro" id="IPR051158">
    <property type="entry name" value="Metallophosphoesterase_sf"/>
</dbReference>
<reference evidence="3 4" key="1">
    <citation type="journal article" date="2014" name="Int. J. Syst. Evol. Microbiol.">
        <title>Complete genome sequence of Corynebacterium casei LMG S-19264T (=DSM 44701T), isolated from a smear-ripened cheese.</title>
        <authorList>
            <consortium name="US DOE Joint Genome Institute (JGI-PGF)"/>
            <person name="Walter F."/>
            <person name="Albersmeier A."/>
            <person name="Kalinowski J."/>
            <person name="Ruckert C."/>
        </authorList>
    </citation>
    <scope>NUCLEOTIDE SEQUENCE [LARGE SCALE GENOMIC DNA]</scope>
    <source>
        <strain evidence="3 4">CGMCC 1.15286</strain>
    </source>
</reference>
<accession>A0A917HDZ6</accession>
<evidence type="ECO:0000313" key="4">
    <source>
        <dbReference type="Proteomes" id="UP000600247"/>
    </source>
</evidence>
<evidence type="ECO:0000259" key="2">
    <source>
        <dbReference type="Pfam" id="PF00149"/>
    </source>
</evidence>
<feature type="transmembrane region" description="Helical" evidence="1">
    <location>
        <begin position="78"/>
        <end position="99"/>
    </location>
</feature>
<name>A0A917HDZ6_9BACL</name>
<dbReference type="InterPro" id="IPR004843">
    <property type="entry name" value="Calcineurin-like_PHP"/>
</dbReference>
<dbReference type="PANTHER" id="PTHR31302">
    <property type="entry name" value="TRANSMEMBRANE PROTEIN WITH METALLOPHOSPHOESTERASE DOMAIN-RELATED"/>
    <property type="match status" value="1"/>
</dbReference>
<dbReference type="Pfam" id="PF00149">
    <property type="entry name" value="Metallophos"/>
    <property type="match status" value="1"/>
</dbReference>
<keyword evidence="1" id="KW-0472">Membrane</keyword>
<proteinExistence type="predicted"/>
<dbReference type="AlphaFoldDB" id="A0A917HDZ6"/>
<dbReference type="PANTHER" id="PTHR31302:SF0">
    <property type="entry name" value="TRANSMEMBRANE PROTEIN WITH METALLOPHOSPHOESTERASE DOMAIN"/>
    <property type="match status" value="1"/>
</dbReference>
<dbReference type="Proteomes" id="UP000600247">
    <property type="component" value="Unassembled WGS sequence"/>
</dbReference>